<organism evidence="3 4">
    <name type="scientific">Nocardia panacis</name>
    <dbReference type="NCBI Taxonomy" id="2340916"/>
    <lineage>
        <taxon>Bacteria</taxon>
        <taxon>Bacillati</taxon>
        <taxon>Actinomycetota</taxon>
        <taxon>Actinomycetes</taxon>
        <taxon>Mycobacteriales</taxon>
        <taxon>Nocardiaceae</taxon>
        <taxon>Nocardia</taxon>
    </lineage>
</organism>
<dbReference type="Pfam" id="PF13622">
    <property type="entry name" value="4HBT_3"/>
    <property type="match status" value="1"/>
</dbReference>
<evidence type="ECO:0000259" key="2">
    <source>
        <dbReference type="Pfam" id="PF20789"/>
    </source>
</evidence>
<evidence type="ECO:0000313" key="4">
    <source>
        <dbReference type="Proteomes" id="UP000266677"/>
    </source>
</evidence>
<dbReference type="EMBL" id="QZFU01000036">
    <property type="protein sequence ID" value="RJO71049.1"/>
    <property type="molecule type" value="Genomic_DNA"/>
</dbReference>
<dbReference type="Proteomes" id="UP000266677">
    <property type="component" value="Unassembled WGS sequence"/>
</dbReference>
<dbReference type="InterPro" id="IPR029069">
    <property type="entry name" value="HotDog_dom_sf"/>
</dbReference>
<dbReference type="OrthoDB" id="4968093at2"/>
<feature type="domain" description="Acyl-CoA thioesterase-like C-terminal" evidence="2">
    <location>
        <begin position="146"/>
        <end position="239"/>
    </location>
</feature>
<evidence type="ECO:0000259" key="1">
    <source>
        <dbReference type="Pfam" id="PF13622"/>
    </source>
</evidence>
<feature type="domain" description="Acyl-CoA thioesterase-like N-terminal HotDog" evidence="1">
    <location>
        <begin position="15"/>
        <end position="95"/>
    </location>
</feature>
<keyword evidence="4" id="KW-1185">Reference proteome</keyword>
<dbReference type="AlphaFoldDB" id="A0A3A4KF05"/>
<sequence length="249" mass="26375">MRDGVFWVRPLGLAKWGGGQVSGVALCGLLARELERHCPAAGFVPARLTVDMFRAVPDAPIEVRSAVVRAGNRVVVADAQVIQAGEVRTRGTAVFLAAKGDSAGEVWAPKEELPMPDTRLVAPDGDPPLLRSGAAEWTEDLTSGRNPERNVLWQNLIPLVEGEKISPFQRAAAMADVTNLVCHLGTAGVRYINADMTLALSRLPSGPELGLRAEDRVAAEGVAVGTAVLYDRLGRLGTCVVTALANGLR</sequence>
<protein>
    <submittedName>
        <fullName evidence="3">Thioesterase family protein</fullName>
    </submittedName>
</protein>
<evidence type="ECO:0000313" key="3">
    <source>
        <dbReference type="EMBL" id="RJO71049.1"/>
    </source>
</evidence>
<dbReference type="InterPro" id="IPR049450">
    <property type="entry name" value="ACOT8-like_C"/>
</dbReference>
<gene>
    <name evidence="3" type="ORF">D5S18_27540</name>
</gene>
<name>A0A3A4KF05_9NOCA</name>
<dbReference type="Gene3D" id="2.40.160.210">
    <property type="entry name" value="Acyl-CoA thioesterase, double hotdog domain"/>
    <property type="match status" value="1"/>
</dbReference>
<accession>A0A3A4KF05</accession>
<comment type="caution">
    <text evidence="3">The sequence shown here is derived from an EMBL/GenBank/DDBJ whole genome shotgun (WGS) entry which is preliminary data.</text>
</comment>
<reference evidence="3 4" key="1">
    <citation type="submission" date="2018-09" db="EMBL/GenBank/DDBJ databases">
        <title>YIM PH21274 draft genome.</title>
        <authorList>
            <person name="Miao C."/>
        </authorList>
    </citation>
    <scope>NUCLEOTIDE SEQUENCE [LARGE SCALE GENOMIC DNA]</scope>
    <source>
        <strain evidence="3 4">YIM PH 21724</strain>
    </source>
</reference>
<dbReference type="InterPro" id="IPR042171">
    <property type="entry name" value="Acyl-CoA_hotdog"/>
</dbReference>
<proteinExistence type="predicted"/>
<dbReference type="Pfam" id="PF20789">
    <property type="entry name" value="4HBT_3C"/>
    <property type="match status" value="1"/>
</dbReference>
<dbReference type="SUPFAM" id="SSF54637">
    <property type="entry name" value="Thioesterase/thiol ester dehydrase-isomerase"/>
    <property type="match status" value="1"/>
</dbReference>
<dbReference type="InterPro" id="IPR049449">
    <property type="entry name" value="TesB_ACOT8-like_N"/>
</dbReference>